<keyword evidence="10" id="KW-1185">Reference proteome</keyword>
<dbReference type="Gene3D" id="3.30.40.10">
    <property type="entry name" value="Zinc/RING finger domain, C3HC4 (zinc finger)"/>
    <property type="match status" value="1"/>
</dbReference>
<dbReference type="AlphaFoldDB" id="A0A4T0FIH6"/>
<comment type="caution">
    <text evidence="9">The sequence shown here is derived from an EMBL/GenBank/DDBJ whole genome shotgun (WGS) entry which is preliminary data.</text>
</comment>
<evidence type="ECO:0000256" key="4">
    <source>
        <dbReference type="ARBA" id="ARBA00022833"/>
    </source>
</evidence>
<dbReference type="InterPro" id="IPR019786">
    <property type="entry name" value="Zinc_finger_PHD-type_CS"/>
</dbReference>
<evidence type="ECO:0000256" key="7">
    <source>
        <dbReference type="SAM" id="MobiDB-lite"/>
    </source>
</evidence>
<dbReference type="InterPro" id="IPR011011">
    <property type="entry name" value="Znf_FYVE_PHD"/>
</dbReference>
<dbReference type="PANTHER" id="PTHR46174">
    <property type="entry name" value="CXXC-TYPE ZINC FINGER PROTEIN 1"/>
    <property type="match status" value="1"/>
</dbReference>
<comment type="subcellular location">
    <subcellularLocation>
        <location evidence="1">Nucleus</location>
    </subcellularLocation>
</comment>
<feature type="region of interest" description="Disordered" evidence="7">
    <location>
        <begin position="195"/>
        <end position="215"/>
    </location>
</feature>
<evidence type="ECO:0000259" key="8">
    <source>
        <dbReference type="PROSITE" id="PS50016"/>
    </source>
</evidence>
<evidence type="ECO:0000256" key="2">
    <source>
        <dbReference type="ARBA" id="ARBA00022723"/>
    </source>
</evidence>
<feature type="domain" description="PHD-type" evidence="8">
    <location>
        <begin position="11"/>
        <end position="62"/>
    </location>
</feature>
<keyword evidence="5" id="KW-0539">Nucleus</keyword>
<keyword evidence="3 6" id="KW-0863">Zinc-finger</keyword>
<dbReference type="GO" id="GO:0008270">
    <property type="term" value="F:zinc ion binding"/>
    <property type="evidence" value="ECO:0007669"/>
    <property type="project" value="UniProtKB-KW"/>
</dbReference>
<dbReference type="PANTHER" id="PTHR46174:SF1">
    <property type="entry name" value="CXXC-TYPE ZINC FINGER PROTEIN 1"/>
    <property type="match status" value="1"/>
</dbReference>
<dbReference type="EMBL" id="SPNW01000047">
    <property type="protein sequence ID" value="TIA87810.1"/>
    <property type="molecule type" value="Genomic_DNA"/>
</dbReference>
<dbReference type="InterPro" id="IPR001965">
    <property type="entry name" value="Znf_PHD"/>
</dbReference>
<dbReference type="GO" id="GO:0048188">
    <property type="term" value="C:Set1C/COMPASS complex"/>
    <property type="evidence" value="ECO:0007669"/>
    <property type="project" value="InterPro"/>
</dbReference>
<sequence>MLADDSEEDEVLYCICRSNGEDNLPMILCEECEMWYHLHCLGFQPGDDELIDVFKCPACTERTGQKTSWRVKCSREECRHASRLPLSIYCSDACGIFLMSLKLRQINIHPDSVEQAGYKVSNYTNIPSLVFNGDGDKVSSVSLAANSKKQDCLATLTTLNTQITRYTNQIALLTKQESYHKLAVARAQSLSSHLLDVNQTNSPDKPKKPKGRGASIPKGYCGFDYRLLADDEDWEGLDVHQIENTPVETDALLCNLKESACSRHKEWRKMMEYKLQVHRSTLEAKQFKLQSRQQQLSLKVRHYDKVLEIIAVAAAAKDAGAAQASS</sequence>
<dbReference type="OrthoDB" id="436852at2759"/>
<proteinExistence type="predicted"/>
<reference evidence="9 10" key="1">
    <citation type="submission" date="2019-03" db="EMBL/GenBank/DDBJ databases">
        <title>Sequencing 23 genomes of Wallemia ichthyophaga.</title>
        <authorList>
            <person name="Gostincar C."/>
        </authorList>
    </citation>
    <scope>NUCLEOTIDE SEQUENCE [LARGE SCALE GENOMIC DNA]</scope>
    <source>
        <strain evidence="9 10">EXF-5753</strain>
    </source>
</reference>
<dbReference type="InterPro" id="IPR037869">
    <property type="entry name" value="Spp1/CFP1"/>
</dbReference>
<evidence type="ECO:0000313" key="9">
    <source>
        <dbReference type="EMBL" id="TIA87810.1"/>
    </source>
</evidence>
<dbReference type="Proteomes" id="UP000310189">
    <property type="component" value="Unassembled WGS sequence"/>
</dbReference>
<dbReference type="SUPFAM" id="SSF57903">
    <property type="entry name" value="FYVE/PHD zinc finger"/>
    <property type="match status" value="1"/>
</dbReference>
<dbReference type="InterPro" id="IPR019787">
    <property type="entry name" value="Znf_PHD-finger"/>
</dbReference>
<evidence type="ECO:0000256" key="5">
    <source>
        <dbReference type="ARBA" id="ARBA00023242"/>
    </source>
</evidence>
<dbReference type="PROSITE" id="PS50016">
    <property type="entry name" value="ZF_PHD_2"/>
    <property type="match status" value="1"/>
</dbReference>
<keyword evidence="2" id="KW-0479">Metal-binding</keyword>
<dbReference type="SMART" id="SM00249">
    <property type="entry name" value="PHD"/>
    <property type="match status" value="1"/>
</dbReference>
<evidence type="ECO:0000313" key="10">
    <source>
        <dbReference type="Proteomes" id="UP000310189"/>
    </source>
</evidence>
<dbReference type="PROSITE" id="PS01359">
    <property type="entry name" value="ZF_PHD_1"/>
    <property type="match status" value="1"/>
</dbReference>
<dbReference type="Pfam" id="PF00628">
    <property type="entry name" value="PHD"/>
    <property type="match status" value="1"/>
</dbReference>
<dbReference type="GO" id="GO:0045893">
    <property type="term" value="P:positive regulation of DNA-templated transcription"/>
    <property type="evidence" value="ECO:0007669"/>
    <property type="project" value="TreeGrafter"/>
</dbReference>
<evidence type="ECO:0000256" key="1">
    <source>
        <dbReference type="ARBA" id="ARBA00004123"/>
    </source>
</evidence>
<name>A0A4T0FIH6_9BASI</name>
<accession>A0A4T0FIH6</accession>
<evidence type="ECO:0000256" key="3">
    <source>
        <dbReference type="ARBA" id="ARBA00022771"/>
    </source>
</evidence>
<dbReference type="InterPro" id="IPR013083">
    <property type="entry name" value="Znf_RING/FYVE/PHD"/>
</dbReference>
<protein>
    <recommendedName>
        <fullName evidence="8">PHD-type domain-containing protein</fullName>
    </recommendedName>
</protein>
<keyword evidence="4" id="KW-0862">Zinc</keyword>
<gene>
    <name evidence="9" type="ORF">E3P99_02930</name>
</gene>
<evidence type="ECO:0000256" key="6">
    <source>
        <dbReference type="PROSITE-ProRule" id="PRU00146"/>
    </source>
</evidence>
<organism evidence="9 10">
    <name type="scientific">Wallemia hederae</name>
    <dbReference type="NCBI Taxonomy" id="1540922"/>
    <lineage>
        <taxon>Eukaryota</taxon>
        <taxon>Fungi</taxon>
        <taxon>Dikarya</taxon>
        <taxon>Basidiomycota</taxon>
        <taxon>Wallemiomycotina</taxon>
        <taxon>Wallemiomycetes</taxon>
        <taxon>Wallemiales</taxon>
        <taxon>Wallemiaceae</taxon>
        <taxon>Wallemia</taxon>
    </lineage>
</organism>